<dbReference type="SUPFAM" id="SSF54637">
    <property type="entry name" value="Thioesterase/thiol ester dehydrase-isomerase"/>
    <property type="match status" value="1"/>
</dbReference>
<feature type="domain" description="Thioesterase" evidence="1">
    <location>
        <begin position="55"/>
        <end position="128"/>
    </location>
</feature>
<dbReference type="InterPro" id="IPR006683">
    <property type="entry name" value="Thioestr_dom"/>
</dbReference>
<dbReference type="AlphaFoldDB" id="A0A918NHU8"/>
<sequence>MSAFIEKLWEMGPVMVGGVPHANEIGMKFVAIDKGRGTLSLPYNTALIGDPRSRVISGGAVTTLLDQACGMAAMAAFDELMPIATLSLRIDYQRAATPGETVIAEAICYKTTRHVAFIRAVAHDGDPDNPVATAQACFMITGPAYGTSKAKETDAKKSGENS</sequence>
<dbReference type="PANTHER" id="PTHR43240:SF7">
    <property type="entry name" value="BLR7284 PROTEIN"/>
    <property type="match status" value="1"/>
</dbReference>
<accession>A0A918NHU8</accession>
<keyword evidence="3" id="KW-1185">Reference proteome</keyword>
<protein>
    <submittedName>
        <fullName evidence="2">PaaI-family thioesterase</fullName>
    </submittedName>
</protein>
<evidence type="ECO:0000313" key="2">
    <source>
        <dbReference type="EMBL" id="GGX68595.1"/>
    </source>
</evidence>
<dbReference type="GO" id="GO:0061522">
    <property type="term" value="F:1,4-dihydroxy-2-naphthoyl-CoA thioesterase activity"/>
    <property type="evidence" value="ECO:0007669"/>
    <property type="project" value="TreeGrafter"/>
</dbReference>
<reference evidence="2 3" key="1">
    <citation type="journal article" date="2014" name="Int. J. Syst. Evol. Microbiol.">
        <title>Complete genome sequence of Corynebacterium casei LMG S-19264T (=DSM 44701T), isolated from a smear-ripened cheese.</title>
        <authorList>
            <consortium name="US DOE Joint Genome Institute (JGI-PGF)"/>
            <person name="Walter F."/>
            <person name="Albersmeier A."/>
            <person name="Kalinowski J."/>
            <person name="Ruckert C."/>
        </authorList>
    </citation>
    <scope>NUCLEOTIDE SEQUENCE [LARGE SCALE GENOMIC DNA]</scope>
    <source>
        <strain evidence="2 3">KCTC 23968</strain>
    </source>
</reference>
<evidence type="ECO:0000313" key="3">
    <source>
        <dbReference type="Proteomes" id="UP000600865"/>
    </source>
</evidence>
<dbReference type="RefSeq" id="WP_189584589.1">
    <property type="nucleotide sequence ID" value="NZ_BMYV01000002.1"/>
</dbReference>
<comment type="caution">
    <text evidence="2">The sequence shown here is derived from an EMBL/GenBank/DDBJ whole genome shotgun (WGS) entry which is preliminary data.</text>
</comment>
<proteinExistence type="predicted"/>
<dbReference type="InterPro" id="IPR029069">
    <property type="entry name" value="HotDog_dom_sf"/>
</dbReference>
<name>A0A918NHU8_9PROT</name>
<dbReference type="Proteomes" id="UP000600865">
    <property type="component" value="Unassembled WGS sequence"/>
</dbReference>
<evidence type="ECO:0000259" key="1">
    <source>
        <dbReference type="Pfam" id="PF03061"/>
    </source>
</evidence>
<dbReference type="Pfam" id="PF03061">
    <property type="entry name" value="4HBT"/>
    <property type="match status" value="1"/>
</dbReference>
<dbReference type="GO" id="GO:0005829">
    <property type="term" value="C:cytosol"/>
    <property type="evidence" value="ECO:0007669"/>
    <property type="project" value="TreeGrafter"/>
</dbReference>
<gene>
    <name evidence="2" type="ORF">GCM10011309_18010</name>
</gene>
<dbReference type="Gene3D" id="3.10.129.10">
    <property type="entry name" value="Hotdog Thioesterase"/>
    <property type="match status" value="1"/>
</dbReference>
<dbReference type="EMBL" id="BMYV01000002">
    <property type="protein sequence ID" value="GGX68595.1"/>
    <property type="molecule type" value="Genomic_DNA"/>
</dbReference>
<organism evidence="2 3">
    <name type="scientific">Litorimonas cladophorae</name>
    <dbReference type="NCBI Taxonomy" id="1220491"/>
    <lineage>
        <taxon>Bacteria</taxon>
        <taxon>Pseudomonadati</taxon>
        <taxon>Pseudomonadota</taxon>
        <taxon>Alphaproteobacteria</taxon>
        <taxon>Maricaulales</taxon>
        <taxon>Robiginitomaculaceae</taxon>
    </lineage>
</organism>
<dbReference type="CDD" id="cd03443">
    <property type="entry name" value="PaaI_thioesterase"/>
    <property type="match status" value="1"/>
</dbReference>
<dbReference type="PANTHER" id="PTHR43240">
    <property type="entry name" value="1,4-DIHYDROXY-2-NAPHTHOYL-COA THIOESTERASE 1"/>
    <property type="match status" value="1"/>
</dbReference>